<organism evidence="1 2">
    <name type="scientific">Echinicola jeungdonensis</name>
    <dbReference type="NCBI Taxonomy" id="709343"/>
    <lineage>
        <taxon>Bacteria</taxon>
        <taxon>Pseudomonadati</taxon>
        <taxon>Bacteroidota</taxon>
        <taxon>Cytophagia</taxon>
        <taxon>Cytophagales</taxon>
        <taxon>Cyclobacteriaceae</taxon>
        <taxon>Echinicola</taxon>
    </lineage>
</organism>
<protein>
    <submittedName>
        <fullName evidence="1">Uncharacterized protein</fullName>
    </submittedName>
</protein>
<accession>A0ABV5JAX9</accession>
<sequence length="57" mass="6500">MISLYALVKITNGPFYHSQPHKSNSSDVMGFKFYREYFNYMLDCVAVSIVSSELAVT</sequence>
<gene>
    <name evidence="1" type="ORF">ACFFUR_15850</name>
</gene>
<reference evidence="1 2" key="1">
    <citation type="submission" date="2024-09" db="EMBL/GenBank/DDBJ databases">
        <authorList>
            <person name="Sun Q."/>
            <person name="Mori K."/>
        </authorList>
    </citation>
    <scope>NUCLEOTIDE SEQUENCE [LARGE SCALE GENOMIC DNA]</scope>
    <source>
        <strain evidence="1 2">CECT 7682</strain>
    </source>
</reference>
<dbReference type="Proteomes" id="UP001589654">
    <property type="component" value="Unassembled WGS sequence"/>
</dbReference>
<proteinExistence type="predicted"/>
<dbReference type="EMBL" id="JBHMEW010000067">
    <property type="protein sequence ID" value="MFB9213290.1"/>
    <property type="molecule type" value="Genomic_DNA"/>
</dbReference>
<name>A0ABV5JAX9_9BACT</name>
<keyword evidence="2" id="KW-1185">Reference proteome</keyword>
<dbReference type="RefSeq" id="WP_290248663.1">
    <property type="nucleotide sequence ID" value="NZ_JAUFQT010000001.1"/>
</dbReference>
<evidence type="ECO:0000313" key="2">
    <source>
        <dbReference type="Proteomes" id="UP001589654"/>
    </source>
</evidence>
<comment type="caution">
    <text evidence="1">The sequence shown here is derived from an EMBL/GenBank/DDBJ whole genome shotgun (WGS) entry which is preliminary data.</text>
</comment>
<evidence type="ECO:0000313" key="1">
    <source>
        <dbReference type="EMBL" id="MFB9213290.1"/>
    </source>
</evidence>